<feature type="transmembrane region" description="Helical" evidence="7">
    <location>
        <begin position="175"/>
        <end position="200"/>
    </location>
</feature>
<dbReference type="PANTHER" id="PTHR33362:SF5">
    <property type="entry name" value="C4-DICARBOXYLATE TRAP TRANSPORTER LARGE PERMEASE PROTEIN DCTM"/>
    <property type="match status" value="1"/>
</dbReference>
<feature type="transmembrane region" description="Helical" evidence="7">
    <location>
        <begin position="282"/>
        <end position="303"/>
    </location>
</feature>
<evidence type="ECO:0000256" key="4">
    <source>
        <dbReference type="ARBA" id="ARBA00022692"/>
    </source>
</evidence>
<dbReference type="GO" id="GO:0005886">
    <property type="term" value="C:plasma membrane"/>
    <property type="evidence" value="ECO:0007669"/>
    <property type="project" value="UniProtKB-SubCell"/>
</dbReference>
<dbReference type="PIRSF" id="PIRSF006066">
    <property type="entry name" value="HI0050"/>
    <property type="match status" value="1"/>
</dbReference>
<protein>
    <recommendedName>
        <fullName evidence="7">TRAP transporter large permease protein</fullName>
    </recommendedName>
</protein>
<accession>V9VZB3</accession>
<comment type="similarity">
    <text evidence="7">Belongs to the TRAP transporter large permease family.</text>
</comment>
<dbReference type="HOGENOM" id="CLU_019824_4_0_5"/>
<evidence type="ECO:0000256" key="5">
    <source>
        <dbReference type="ARBA" id="ARBA00022989"/>
    </source>
</evidence>
<keyword evidence="4 7" id="KW-0812">Transmembrane</keyword>
<evidence type="ECO:0000313" key="10">
    <source>
        <dbReference type="Proteomes" id="UP000018780"/>
    </source>
</evidence>
<evidence type="ECO:0000256" key="2">
    <source>
        <dbReference type="ARBA" id="ARBA00022475"/>
    </source>
</evidence>
<keyword evidence="6 7" id="KW-0472">Membrane</keyword>
<feature type="transmembrane region" description="Helical" evidence="7">
    <location>
        <begin position="102"/>
        <end position="130"/>
    </location>
</feature>
<proteinExistence type="inferred from homology"/>
<reference evidence="9 10" key="1">
    <citation type="submission" date="2013-09" db="EMBL/GenBank/DDBJ databases">
        <authorList>
            <consortium name="DOE Joint Genome Institute"/>
            <person name="Klenk H.-P."/>
            <person name="Huntemann M."/>
            <person name="Han J."/>
            <person name="Chen A."/>
            <person name="Kyrpides N."/>
            <person name="Mavromatis K."/>
            <person name="Markowitz V."/>
            <person name="Palaniappan K."/>
            <person name="Ivanova N."/>
            <person name="Schaumberg A."/>
            <person name="Pati A."/>
            <person name="Liolios K."/>
            <person name="Nordberg H.P."/>
            <person name="Cantor M.N."/>
            <person name="Hua S.X."/>
            <person name="Woyke T."/>
        </authorList>
    </citation>
    <scope>NUCLEOTIDE SEQUENCE [LARGE SCALE GENOMIC DNA]</scope>
    <source>
        <strain evidence="9 10">DSM 14336</strain>
    </source>
</reference>
<keyword evidence="7" id="KW-0813">Transport</keyword>
<dbReference type="EMBL" id="CP006773">
    <property type="protein sequence ID" value="AHD02237.1"/>
    <property type="molecule type" value="Genomic_DNA"/>
</dbReference>
<dbReference type="NCBIfam" id="TIGR00786">
    <property type="entry name" value="dctM"/>
    <property type="match status" value="1"/>
</dbReference>
<feature type="transmembrane region" description="Helical" evidence="7">
    <location>
        <begin position="372"/>
        <end position="398"/>
    </location>
</feature>
<feature type="transmembrane region" description="Helical" evidence="7">
    <location>
        <begin position="142"/>
        <end position="169"/>
    </location>
</feature>
<gene>
    <name evidence="9" type="ORF">METH_17800</name>
</gene>
<dbReference type="PATRIC" id="fig|999552.6.peg.3536"/>
<evidence type="ECO:0000256" key="3">
    <source>
        <dbReference type="ARBA" id="ARBA00022519"/>
    </source>
</evidence>
<comment type="subunit">
    <text evidence="7">The complex comprises the extracytoplasmic solute receptor protein and the two transmembrane proteins.</text>
</comment>
<dbReference type="AlphaFoldDB" id="V9VZB3"/>
<keyword evidence="3 7" id="KW-0997">Cell inner membrane</keyword>
<evidence type="ECO:0000256" key="7">
    <source>
        <dbReference type="RuleBase" id="RU369079"/>
    </source>
</evidence>
<dbReference type="GO" id="GO:0022857">
    <property type="term" value="F:transmembrane transporter activity"/>
    <property type="evidence" value="ECO:0007669"/>
    <property type="project" value="UniProtKB-UniRule"/>
</dbReference>
<feature type="transmembrane region" description="Helical" evidence="7">
    <location>
        <begin position="252"/>
        <end position="270"/>
    </location>
</feature>
<name>V9VZB3_9RHOB</name>
<evidence type="ECO:0000256" key="6">
    <source>
        <dbReference type="ARBA" id="ARBA00023136"/>
    </source>
</evidence>
<dbReference type="InterPro" id="IPR004681">
    <property type="entry name" value="TRAP_DctM"/>
</dbReference>
<evidence type="ECO:0000259" key="8">
    <source>
        <dbReference type="Pfam" id="PF06808"/>
    </source>
</evidence>
<feature type="transmembrane region" description="Helical" evidence="7">
    <location>
        <begin position="346"/>
        <end position="366"/>
    </location>
</feature>
<comment type="subcellular location">
    <subcellularLocation>
        <location evidence="1 7">Cell inner membrane</location>
        <topology evidence="1 7">Multi-pass membrane protein</topology>
    </subcellularLocation>
</comment>
<feature type="transmembrane region" description="Helical" evidence="7">
    <location>
        <begin position="6"/>
        <end position="39"/>
    </location>
</feature>
<dbReference type="InterPro" id="IPR010656">
    <property type="entry name" value="DctM"/>
</dbReference>
<evidence type="ECO:0000313" key="9">
    <source>
        <dbReference type="EMBL" id="AHD02237.1"/>
    </source>
</evidence>
<evidence type="ECO:0000256" key="1">
    <source>
        <dbReference type="ARBA" id="ARBA00004429"/>
    </source>
</evidence>
<sequence>MEGNAIGVLAIVFLFFFLLCGMPVPIVLAVVGLASIWLVRDNPAVAFRTLKVAATGTIDKFDFGVVPLFVLMGLLTNIAGIGRDAYKVAAWWTRHLLGGLGVATVVANAIFAAVTGISIASAAIFSRVAVPQMTAHGYTSRFAAGTVAGSSILGMLIPPSLLLIIFAFVTESSVGRLFVAAAVPGLLLAVLFCITIILLARFAPGWVGSSTLPDDLEKETLSSSLRLLLPIAILVLVVLGGIYLGWFTPTQAGAVGAFAALILALIRRSLTWSNFKEVLTETGQISVAVLFLIIGASVFSRALVMTSLPMDLVRSATEMQLGFWAIVCLFVGIVIVMGMFLDSTSIIVITVPLVQPLIVSLGSGVIGPEVMIWFGILTIVAVEMGLLTPPFGIAAFVVKAAIGDKVSLGDVYLGALPYLFAMLLLILILMAFPPLVTAVL</sequence>
<dbReference type="Pfam" id="PF06808">
    <property type="entry name" value="DctM"/>
    <property type="match status" value="1"/>
</dbReference>
<feature type="transmembrane region" description="Helical" evidence="7">
    <location>
        <begin position="410"/>
        <end position="432"/>
    </location>
</feature>
<dbReference type="STRING" id="999552.METH_17800"/>
<organism evidence="9 10">
    <name type="scientific">Leisingera methylohalidivorans DSM 14336</name>
    <dbReference type="NCBI Taxonomy" id="999552"/>
    <lineage>
        <taxon>Bacteria</taxon>
        <taxon>Pseudomonadati</taxon>
        <taxon>Pseudomonadota</taxon>
        <taxon>Alphaproteobacteria</taxon>
        <taxon>Rhodobacterales</taxon>
        <taxon>Roseobacteraceae</taxon>
        <taxon>Leisingera</taxon>
    </lineage>
</organism>
<keyword evidence="5 7" id="KW-1133">Transmembrane helix</keyword>
<feature type="transmembrane region" description="Helical" evidence="7">
    <location>
        <begin position="323"/>
        <end position="341"/>
    </location>
</feature>
<dbReference type="KEGG" id="lmd:METH_17800"/>
<keyword evidence="2" id="KW-1003">Cell membrane</keyword>
<feature type="domain" description="TRAP C4-dicarboxylate transport system permease DctM subunit" evidence="8">
    <location>
        <begin position="11"/>
        <end position="434"/>
    </location>
</feature>
<feature type="transmembrane region" description="Helical" evidence="7">
    <location>
        <begin position="227"/>
        <end position="246"/>
    </location>
</feature>
<comment type="function">
    <text evidence="7">Part of the tripartite ATP-independent periplasmic (TRAP) transport system.</text>
</comment>
<dbReference type="PANTHER" id="PTHR33362">
    <property type="entry name" value="SIALIC ACID TRAP TRANSPORTER PERMEASE PROTEIN SIAT-RELATED"/>
    <property type="match status" value="1"/>
</dbReference>
<dbReference type="Proteomes" id="UP000018780">
    <property type="component" value="Chromosome"/>
</dbReference>
<feature type="transmembrane region" description="Helical" evidence="7">
    <location>
        <begin position="60"/>
        <end position="82"/>
    </location>
</feature>
<keyword evidence="10" id="KW-1185">Reference proteome</keyword>